<reference evidence="4 5" key="1">
    <citation type="submission" date="2024-08" db="EMBL/GenBank/DDBJ databases">
        <authorList>
            <person name="Cucini C."/>
            <person name="Frati F."/>
        </authorList>
    </citation>
    <scope>NUCLEOTIDE SEQUENCE [LARGE SCALE GENOMIC DNA]</scope>
</reference>
<dbReference type="PANTHER" id="PTHR43115:SF4">
    <property type="entry name" value="DEHYDROGENASE_REDUCTASE SDR FAMILY MEMBER 11"/>
    <property type="match status" value="1"/>
</dbReference>
<dbReference type="InterPro" id="IPR020904">
    <property type="entry name" value="Sc_DH/Rdtase_CS"/>
</dbReference>
<proteinExistence type="inferred from homology"/>
<organism evidence="4 5">
    <name type="scientific">Orchesella dallaii</name>
    <dbReference type="NCBI Taxonomy" id="48710"/>
    <lineage>
        <taxon>Eukaryota</taxon>
        <taxon>Metazoa</taxon>
        <taxon>Ecdysozoa</taxon>
        <taxon>Arthropoda</taxon>
        <taxon>Hexapoda</taxon>
        <taxon>Collembola</taxon>
        <taxon>Entomobryomorpha</taxon>
        <taxon>Entomobryoidea</taxon>
        <taxon>Orchesellidae</taxon>
        <taxon>Orchesellinae</taxon>
        <taxon>Orchesella</taxon>
    </lineage>
</organism>
<dbReference type="PRINTS" id="PR00080">
    <property type="entry name" value="SDRFAMILY"/>
</dbReference>
<protein>
    <recommendedName>
        <fullName evidence="6">Dehydrogenase/reductase SDR family member 11</fullName>
    </recommendedName>
</protein>
<accession>A0ABP1QMH6</accession>
<dbReference type="SUPFAM" id="SSF51735">
    <property type="entry name" value="NAD(P)-binding Rossmann-fold domains"/>
    <property type="match status" value="1"/>
</dbReference>
<keyword evidence="5" id="KW-1185">Reference proteome</keyword>
<dbReference type="PROSITE" id="PS00061">
    <property type="entry name" value="ADH_SHORT"/>
    <property type="match status" value="1"/>
</dbReference>
<dbReference type="Pfam" id="PF00106">
    <property type="entry name" value="adh_short"/>
    <property type="match status" value="1"/>
</dbReference>
<evidence type="ECO:0000313" key="4">
    <source>
        <dbReference type="EMBL" id="CAL8108490.1"/>
    </source>
</evidence>
<comment type="caution">
    <text evidence="4">The sequence shown here is derived from an EMBL/GenBank/DDBJ whole genome shotgun (WGS) entry which is preliminary data.</text>
</comment>
<name>A0ABP1QMH6_9HEXA</name>
<dbReference type="Gene3D" id="3.40.50.720">
    <property type="entry name" value="NAD(P)-binding Rossmann-like Domain"/>
    <property type="match status" value="1"/>
</dbReference>
<dbReference type="Proteomes" id="UP001642540">
    <property type="component" value="Unassembled WGS sequence"/>
</dbReference>
<evidence type="ECO:0000256" key="2">
    <source>
        <dbReference type="ARBA" id="ARBA00023002"/>
    </source>
</evidence>
<dbReference type="PRINTS" id="PR00081">
    <property type="entry name" value="GDHRDH"/>
</dbReference>
<dbReference type="PANTHER" id="PTHR43115">
    <property type="entry name" value="DEHYDROGENASE/REDUCTASE SDR FAMILY MEMBER 11"/>
    <property type="match status" value="1"/>
</dbReference>
<evidence type="ECO:0008006" key="6">
    <source>
        <dbReference type="Google" id="ProtNLM"/>
    </source>
</evidence>
<evidence type="ECO:0000313" key="5">
    <source>
        <dbReference type="Proteomes" id="UP001642540"/>
    </source>
</evidence>
<evidence type="ECO:0000256" key="1">
    <source>
        <dbReference type="ARBA" id="ARBA00006484"/>
    </source>
</evidence>
<keyword evidence="2" id="KW-0560">Oxidoreductase</keyword>
<dbReference type="InterPro" id="IPR036291">
    <property type="entry name" value="NAD(P)-bd_dom_sf"/>
</dbReference>
<sequence>MSLPSITRWLNRTALVTGASSGIGSSVCEAFVKHGIKVIGCARNEERIQALASSFTEKNYPGVLIPYKCDVSNDEEVEKMFEWIKTNHTGVDICVNNAGFSFNKPLLEISGKEMREMLDVNVVALTLCTSKSVESMKTRGINDGHIFNINSMSGHRITGFLNFYTATKFAVTAITEGFRRELVENSKIKITSISPGLVETEFLYRTFNNEKQAKDVYATVDVLTPNDIADILLFVLSGPTNVQIHDVLLRPVGQKT</sequence>
<evidence type="ECO:0000256" key="3">
    <source>
        <dbReference type="RuleBase" id="RU000363"/>
    </source>
</evidence>
<gene>
    <name evidence="4" type="ORF">ODALV1_LOCUS12996</name>
</gene>
<comment type="similarity">
    <text evidence="1 3">Belongs to the short-chain dehydrogenases/reductases (SDR) family.</text>
</comment>
<dbReference type="InterPro" id="IPR002347">
    <property type="entry name" value="SDR_fam"/>
</dbReference>
<dbReference type="EMBL" id="CAXLJM020000040">
    <property type="protein sequence ID" value="CAL8108490.1"/>
    <property type="molecule type" value="Genomic_DNA"/>
</dbReference>